<dbReference type="GO" id="GO:0015986">
    <property type="term" value="P:proton motive force-driven ATP synthesis"/>
    <property type="evidence" value="ECO:0007669"/>
    <property type="project" value="InterPro"/>
</dbReference>
<evidence type="ECO:0000256" key="7">
    <source>
        <dbReference type="ARBA" id="ARBA00022692"/>
    </source>
</evidence>
<gene>
    <name evidence="16" type="ORF">UFOPK2370_00257</name>
</gene>
<keyword evidence="14" id="KW-0175">Coiled coil</keyword>
<dbReference type="InterPro" id="IPR005864">
    <property type="entry name" value="ATP_synth_F0_bsu_bac"/>
</dbReference>
<dbReference type="HAMAP" id="MF_01398">
    <property type="entry name" value="ATP_synth_b_bprime"/>
    <property type="match status" value="1"/>
</dbReference>
<evidence type="ECO:0000256" key="8">
    <source>
        <dbReference type="ARBA" id="ARBA00022781"/>
    </source>
</evidence>
<keyword evidence="7 15" id="KW-0812">Transmembrane</keyword>
<evidence type="ECO:0000256" key="5">
    <source>
        <dbReference type="ARBA" id="ARBA00022475"/>
    </source>
</evidence>
<dbReference type="InterPro" id="IPR002146">
    <property type="entry name" value="ATP_synth_b/b'su_bac/chlpt"/>
</dbReference>
<proteinExistence type="inferred from homology"/>
<dbReference type="EMBL" id="CAEZXK010000004">
    <property type="protein sequence ID" value="CAB4680701.1"/>
    <property type="molecule type" value="Genomic_DNA"/>
</dbReference>
<evidence type="ECO:0000256" key="13">
    <source>
        <dbReference type="ARBA" id="ARBA00025198"/>
    </source>
</evidence>
<evidence type="ECO:0000256" key="4">
    <source>
        <dbReference type="ARBA" id="ARBA00022448"/>
    </source>
</evidence>
<dbReference type="SUPFAM" id="SSF81573">
    <property type="entry name" value="F1F0 ATP synthase subunit B, membrane domain"/>
    <property type="match status" value="1"/>
</dbReference>
<dbReference type="Gene3D" id="1.20.5.620">
    <property type="entry name" value="F1F0 ATP synthase subunit B, membrane domain"/>
    <property type="match status" value="1"/>
</dbReference>
<keyword evidence="5" id="KW-1003">Cell membrane</keyword>
<dbReference type="Pfam" id="PF00430">
    <property type="entry name" value="ATP-synt_B"/>
    <property type="match status" value="1"/>
</dbReference>
<comment type="similarity">
    <text evidence="3">Belongs to the ATPase B chain family.</text>
</comment>
<dbReference type="CDD" id="cd06503">
    <property type="entry name" value="ATP-synt_Fo_b"/>
    <property type="match status" value="1"/>
</dbReference>
<evidence type="ECO:0000256" key="9">
    <source>
        <dbReference type="ARBA" id="ARBA00022989"/>
    </source>
</evidence>
<evidence type="ECO:0000256" key="6">
    <source>
        <dbReference type="ARBA" id="ARBA00022547"/>
    </source>
</evidence>
<sequence>MISSIIVAAAEGEAKNPLLPAIYDIVWSSVVFAILLVFFWFKVLPNFKKNLDARTEAIEGRLAAAEKAQAEAAAKTANIEAEQAAARADASQIRDEARAEAAVIGVEIKEAAQAEAARLIASAKAQIEAETQAALVSLRAEVGSLAVDLASSVVGESLKNDKLAANVVDSFLAELETKKK</sequence>
<comment type="function">
    <text evidence="13">F(1)F(0) ATP synthase produces ATP from ADP in the presence of a proton or sodium gradient. F-type ATPases consist of two structural domains, F(1) containing the extramembraneous catalytic core and F(0) containing the membrane proton channel, linked together by a central stalk and a peripheral stalk. During catalysis, ATP synthesis in the catalytic domain of F(1) is coupled via a rotary mechanism of the central stalk subunits to proton translocation.</text>
</comment>
<dbReference type="InterPro" id="IPR028987">
    <property type="entry name" value="ATP_synth_B-like_membr_sf"/>
</dbReference>
<accession>A0A6J6N289</accession>
<dbReference type="NCBIfam" id="NF004412">
    <property type="entry name" value="PRK05759.1-3"/>
    <property type="match status" value="1"/>
</dbReference>
<dbReference type="GO" id="GO:0045259">
    <property type="term" value="C:proton-transporting ATP synthase complex"/>
    <property type="evidence" value="ECO:0007669"/>
    <property type="project" value="UniProtKB-KW"/>
</dbReference>
<evidence type="ECO:0000256" key="2">
    <source>
        <dbReference type="ARBA" id="ARBA00004308"/>
    </source>
</evidence>
<organism evidence="16">
    <name type="scientific">freshwater metagenome</name>
    <dbReference type="NCBI Taxonomy" id="449393"/>
    <lineage>
        <taxon>unclassified sequences</taxon>
        <taxon>metagenomes</taxon>
        <taxon>ecological metagenomes</taxon>
    </lineage>
</organism>
<dbReference type="AlphaFoldDB" id="A0A6J6N289"/>
<dbReference type="InterPro" id="IPR050059">
    <property type="entry name" value="ATP_synthase_B_chain"/>
</dbReference>
<evidence type="ECO:0000256" key="14">
    <source>
        <dbReference type="SAM" id="Coils"/>
    </source>
</evidence>
<evidence type="ECO:0000256" key="11">
    <source>
        <dbReference type="ARBA" id="ARBA00023136"/>
    </source>
</evidence>
<evidence type="ECO:0000256" key="1">
    <source>
        <dbReference type="ARBA" id="ARBA00004167"/>
    </source>
</evidence>
<protein>
    <submittedName>
        <fullName evidence="16">Unannotated protein</fullName>
    </submittedName>
</protein>
<dbReference type="PANTHER" id="PTHR33445:SF1">
    <property type="entry name" value="ATP SYNTHASE SUBUNIT B"/>
    <property type="match status" value="1"/>
</dbReference>
<reference evidence="16" key="1">
    <citation type="submission" date="2020-05" db="EMBL/GenBank/DDBJ databases">
        <authorList>
            <person name="Chiriac C."/>
            <person name="Salcher M."/>
            <person name="Ghai R."/>
            <person name="Kavagutti S V."/>
        </authorList>
    </citation>
    <scope>NUCLEOTIDE SEQUENCE</scope>
</reference>
<keyword evidence="12" id="KW-0066">ATP synthesis</keyword>
<dbReference type="NCBIfam" id="TIGR01144">
    <property type="entry name" value="ATP_synt_b"/>
    <property type="match status" value="1"/>
</dbReference>
<keyword evidence="6" id="KW-0138">CF(0)</keyword>
<keyword evidence="11 15" id="KW-0472">Membrane</keyword>
<feature type="transmembrane region" description="Helical" evidence="15">
    <location>
        <begin position="25"/>
        <end position="44"/>
    </location>
</feature>
<name>A0A6J6N289_9ZZZZ</name>
<evidence type="ECO:0000256" key="3">
    <source>
        <dbReference type="ARBA" id="ARBA00005513"/>
    </source>
</evidence>
<keyword evidence="10" id="KW-0406">Ion transport</keyword>
<evidence type="ECO:0000256" key="12">
    <source>
        <dbReference type="ARBA" id="ARBA00023310"/>
    </source>
</evidence>
<evidence type="ECO:0000313" key="16">
    <source>
        <dbReference type="EMBL" id="CAB4680701.1"/>
    </source>
</evidence>
<dbReference type="GO" id="GO:0012505">
    <property type="term" value="C:endomembrane system"/>
    <property type="evidence" value="ECO:0007669"/>
    <property type="project" value="UniProtKB-SubCell"/>
</dbReference>
<keyword evidence="4" id="KW-0813">Transport</keyword>
<keyword evidence="9 15" id="KW-1133">Transmembrane helix</keyword>
<evidence type="ECO:0000256" key="15">
    <source>
        <dbReference type="SAM" id="Phobius"/>
    </source>
</evidence>
<dbReference type="GO" id="GO:0046961">
    <property type="term" value="F:proton-transporting ATPase activity, rotational mechanism"/>
    <property type="evidence" value="ECO:0007669"/>
    <property type="project" value="TreeGrafter"/>
</dbReference>
<feature type="coiled-coil region" evidence="14">
    <location>
        <begin position="48"/>
        <end position="87"/>
    </location>
</feature>
<dbReference type="PANTHER" id="PTHR33445">
    <property type="entry name" value="ATP SYNTHASE SUBUNIT B', CHLOROPLASTIC"/>
    <property type="match status" value="1"/>
</dbReference>
<comment type="subcellular location">
    <subcellularLocation>
        <location evidence="2">Endomembrane system</location>
    </subcellularLocation>
    <subcellularLocation>
        <location evidence="1">Membrane</location>
        <topology evidence="1">Single-pass membrane protein</topology>
    </subcellularLocation>
</comment>
<keyword evidence="8" id="KW-0375">Hydrogen ion transport</keyword>
<evidence type="ECO:0000256" key="10">
    <source>
        <dbReference type="ARBA" id="ARBA00023065"/>
    </source>
</evidence>